<gene>
    <name evidence="1" type="ORF">CLAFUR5_09973</name>
</gene>
<dbReference type="PANTHER" id="PTHR38926:SF5">
    <property type="entry name" value="F-BOX AND LEUCINE-RICH REPEAT PROTEIN 6"/>
    <property type="match status" value="1"/>
</dbReference>
<dbReference type="GeneID" id="71989851"/>
<proteinExistence type="predicted"/>
<keyword evidence="2" id="KW-1185">Reference proteome</keyword>
<protein>
    <recommendedName>
        <fullName evidence="3">F-box domain-containing protein</fullName>
    </recommendedName>
</protein>
<name>A0A9Q8PDD4_PASFU</name>
<sequence>MAEDSLQALPADLFHLLSTELSDRLDFPTLYHVSISSKQLASYGAISALYRISHQAPVKGGGEGLPLAEQELTVQRWSILWRTTILSAFGKTIYPYCRHLRSLDLRDLADLLDDDKFRGKVAKHFFTGELAKFHFVQQASGRGRQSRLEIKRIITAIGDEITKHAPQLESLSEPANTDILSSALLEWAPRLTNLMSLDLWDGKALANETIRNLLHAHCPNLSSLRVYTSANEDADHHMAAFISGMQDNSLVYFENISGCGIGAETCLALNGHGKSLHSLKLHLDNEGIQGLALLQGCTALELLAVTASTTSTDLKSTQHDVFLEIVAWLKNCHMLTDVSFNNVLSAPDLLLPVLLNQDIKLESLQINATEGTQYVVKDHQDFHQALSQQPSLRSLLLRADPDPAARDDIETLMNAFCSLKGLRELRLTRISDYFTDEHIALLAQHLHNLEDLYIGGYGISDAVWSALAKLPSLKAVTFIGITSFTETGILDFINQLDDTHHGFSVTVDNADPDNAISTESQELIREVIAKKLDDNNMSDFGSDDSD</sequence>
<dbReference type="EMBL" id="CP090169">
    <property type="protein sequence ID" value="UJO20398.1"/>
    <property type="molecule type" value="Genomic_DNA"/>
</dbReference>
<dbReference type="AlphaFoldDB" id="A0A9Q8PDD4"/>
<dbReference type="PANTHER" id="PTHR38926">
    <property type="entry name" value="F-BOX DOMAIN CONTAINING PROTEIN, EXPRESSED"/>
    <property type="match status" value="1"/>
</dbReference>
<dbReference type="Proteomes" id="UP000756132">
    <property type="component" value="Chromosome 7"/>
</dbReference>
<dbReference type="InterPro" id="IPR032675">
    <property type="entry name" value="LRR_dom_sf"/>
</dbReference>
<organism evidence="1 2">
    <name type="scientific">Passalora fulva</name>
    <name type="common">Tomato leaf mold</name>
    <name type="synonym">Cladosporium fulvum</name>
    <dbReference type="NCBI Taxonomy" id="5499"/>
    <lineage>
        <taxon>Eukaryota</taxon>
        <taxon>Fungi</taxon>
        <taxon>Dikarya</taxon>
        <taxon>Ascomycota</taxon>
        <taxon>Pezizomycotina</taxon>
        <taxon>Dothideomycetes</taxon>
        <taxon>Dothideomycetidae</taxon>
        <taxon>Mycosphaerellales</taxon>
        <taxon>Mycosphaerellaceae</taxon>
        <taxon>Fulvia</taxon>
    </lineage>
</organism>
<evidence type="ECO:0000313" key="1">
    <source>
        <dbReference type="EMBL" id="UJO20398.1"/>
    </source>
</evidence>
<dbReference type="Gene3D" id="3.80.10.10">
    <property type="entry name" value="Ribonuclease Inhibitor"/>
    <property type="match status" value="2"/>
</dbReference>
<dbReference type="KEGG" id="ffu:CLAFUR5_09973"/>
<reference evidence="1" key="2">
    <citation type="journal article" date="2022" name="Microb. Genom.">
        <title>A chromosome-scale genome assembly of the tomato pathogen Cladosporium fulvum reveals a compartmentalized genome architecture and the presence of a dispensable chromosome.</title>
        <authorList>
            <person name="Zaccaron A.Z."/>
            <person name="Chen L.H."/>
            <person name="Samaras A."/>
            <person name="Stergiopoulos I."/>
        </authorList>
    </citation>
    <scope>NUCLEOTIDE SEQUENCE</scope>
    <source>
        <strain evidence="1">Race5_Kim</strain>
    </source>
</reference>
<dbReference type="OrthoDB" id="10028886at2759"/>
<dbReference type="RefSeq" id="XP_047764764.1">
    <property type="nucleotide sequence ID" value="XM_047909121.1"/>
</dbReference>
<dbReference type="SUPFAM" id="SSF52047">
    <property type="entry name" value="RNI-like"/>
    <property type="match status" value="1"/>
</dbReference>
<evidence type="ECO:0000313" key="2">
    <source>
        <dbReference type="Proteomes" id="UP000756132"/>
    </source>
</evidence>
<evidence type="ECO:0008006" key="3">
    <source>
        <dbReference type="Google" id="ProtNLM"/>
    </source>
</evidence>
<accession>A0A9Q8PDD4</accession>
<reference evidence="1" key="1">
    <citation type="submission" date="2021-12" db="EMBL/GenBank/DDBJ databases">
        <authorList>
            <person name="Zaccaron A."/>
            <person name="Stergiopoulos I."/>
        </authorList>
    </citation>
    <scope>NUCLEOTIDE SEQUENCE</scope>
    <source>
        <strain evidence="1">Race5_Kim</strain>
    </source>
</reference>